<dbReference type="EMBL" id="CAKOGL010000029">
    <property type="protein sequence ID" value="CAH2106316.1"/>
    <property type="molecule type" value="Genomic_DNA"/>
</dbReference>
<comment type="caution">
    <text evidence="2">The sequence shown here is derived from an EMBL/GenBank/DDBJ whole genome shotgun (WGS) entry which is preliminary data.</text>
</comment>
<evidence type="ECO:0000256" key="1">
    <source>
        <dbReference type="SAM" id="MobiDB-lite"/>
    </source>
</evidence>
<gene>
    <name evidence="2" type="ORF">EEDITHA_LOCUS20464</name>
</gene>
<proteinExistence type="predicted"/>
<name>A0AAU9V2Y1_EUPED</name>
<protein>
    <submittedName>
        <fullName evidence="2">Uncharacterized protein</fullName>
    </submittedName>
</protein>
<dbReference type="Proteomes" id="UP001153954">
    <property type="component" value="Unassembled WGS sequence"/>
</dbReference>
<organism evidence="2 3">
    <name type="scientific">Euphydryas editha</name>
    <name type="common">Edith's checkerspot</name>
    <dbReference type="NCBI Taxonomy" id="104508"/>
    <lineage>
        <taxon>Eukaryota</taxon>
        <taxon>Metazoa</taxon>
        <taxon>Ecdysozoa</taxon>
        <taxon>Arthropoda</taxon>
        <taxon>Hexapoda</taxon>
        <taxon>Insecta</taxon>
        <taxon>Pterygota</taxon>
        <taxon>Neoptera</taxon>
        <taxon>Endopterygota</taxon>
        <taxon>Lepidoptera</taxon>
        <taxon>Glossata</taxon>
        <taxon>Ditrysia</taxon>
        <taxon>Papilionoidea</taxon>
        <taxon>Nymphalidae</taxon>
        <taxon>Nymphalinae</taxon>
        <taxon>Euphydryas</taxon>
    </lineage>
</organism>
<feature type="compositionally biased region" description="Polar residues" evidence="1">
    <location>
        <begin position="36"/>
        <end position="53"/>
    </location>
</feature>
<evidence type="ECO:0000313" key="3">
    <source>
        <dbReference type="Proteomes" id="UP001153954"/>
    </source>
</evidence>
<sequence>MLVEFMQYENVPNKPLANERMPQHLTVMGWTIVNTRATSPQNNTPEKNTSTQKASEHFEGYSAGIKKSAKEKITCSTKKKSLMLPYKKKNMKRNLKEKT</sequence>
<evidence type="ECO:0000313" key="2">
    <source>
        <dbReference type="EMBL" id="CAH2106316.1"/>
    </source>
</evidence>
<feature type="region of interest" description="Disordered" evidence="1">
    <location>
        <begin position="36"/>
        <end position="63"/>
    </location>
</feature>
<reference evidence="2" key="1">
    <citation type="submission" date="2022-03" db="EMBL/GenBank/DDBJ databases">
        <authorList>
            <person name="Tunstrom K."/>
        </authorList>
    </citation>
    <scope>NUCLEOTIDE SEQUENCE</scope>
</reference>
<accession>A0AAU9V2Y1</accession>
<dbReference type="AlphaFoldDB" id="A0AAU9V2Y1"/>
<keyword evidence="3" id="KW-1185">Reference proteome</keyword>